<dbReference type="Pfam" id="PF00172">
    <property type="entry name" value="Zn_clus"/>
    <property type="match status" value="1"/>
</dbReference>
<feature type="compositionally biased region" description="Polar residues" evidence="2">
    <location>
        <begin position="62"/>
        <end position="87"/>
    </location>
</feature>
<organism evidence="4 5">
    <name type="scientific">Salinomyces thailandicus</name>
    <dbReference type="NCBI Taxonomy" id="706561"/>
    <lineage>
        <taxon>Eukaryota</taxon>
        <taxon>Fungi</taxon>
        <taxon>Dikarya</taxon>
        <taxon>Ascomycota</taxon>
        <taxon>Pezizomycotina</taxon>
        <taxon>Dothideomycetes</taxon>
        <taxon>Dothideomycetidae</taxon>
        <taxon>Mycosphaerellales</taxon>
        <taxon>Teratosphaeriaceae</taxon>
        <taxon>Salinomyces</taxon>
    </lineage>
</organism>
<feature type="compositionally biased region" description="Low complexity" evidence="2">
    <location>
        <begin position="93"/>
        <end position="103"/>
    </location>
</feature>
<dbReference type="GO" id="GO:0000981">
    <property type="term" value="F:DNA-binding transcription factor activity, RNA polymerase II-specific"/>
    <property type="evidence" value="ECO:0007669"/>
    <property type="project" value="InterPro"/>
</dbReference>
<dbReference type="InterPro" id="IPR001138">
    <property type="entry name" value="Zn2Cys6_DnaBD"/>
</dbReference>
<sequence length="822" mass="90215">MNNQQQGYPQYPPPPVTYGYGSNPYPAAQQQSPYGYSAPPQQQQTSAFQAQQPSQQAYLRPFSQSTQQAPQSNVQAAQQHQHFTSTPTPRPPQQLEQSQTQDQSHFGFVQRPQHPAPVQAGSSRSHDVPSQASPQHVPAGPGAPPPDHNSPDLEDQLRDALQRDAGPQVRGTQDDLNNDQDDDDPHDDGNADGEANGEDDGDGGPEPVFNLPPPPEGNYPSQEDLEKSIHAWSLEHGYEMVRRASKKNANGVIYKRYHHCSKHGKLANTSKLTDTTRTRTRRKSNRTGCPMSLAAVAIDPTNPAGEWQIRHRKTHHNHGPLDALGLAGHRRRARMGGVERAMDGLFRMGTPTTQVIQFLQRTHPDGLFTRTDVANMKLKWKKYGTCVHNPGQYSKEGDGIQQRPPGRDAGRPSACSRCRAKKQRCDSARPVCGQCVEINTESECHYDHPPPPGGTGPPGTADEGLLRPATASTSPNIEANDVATTSAPVVTTRGGRRPQTQLGVQRAQAEQILQDLQSFQADHVKPKRLDLNSSSVEILAQSSCGNLDSYKNIPTLYAASEWQAFSDAFLEASLKENTFATLMGEKSGPPHPLPQAGEAEVDIEDWNEYIKRTAIYHRRNGALLGALWGNVAPAFRTRINNFKSASQAWSALEDMCCPRGSDQAWNLYTEMTEITLDVCGGDVQEYITRIETAWHYFLRLRMSSLLPQDRVGRHRADLTSGIQGRSHTTASASMTSNNAGTSTLTSYSSNAMSPADVFPEESLCLLFLKNLGEGYRRWVDTLCMTSNIGGFGTGMKLGFHEVAKKALEFEAGQKNRGNGGGR</sequence>
<dbReference type="PANTHER" id="PTHR47718:SF3">
    <property type="entry name" value="PROTEIN FAR1-RELATED SEQUENCE 5-LIKE"/>
    <property type="match status" value="1"/>
</dbReference>
<feature type="compositionally biased region" description="Polar residues" evidence="2">
    <location>
        <begin position="470"/>
        <end position="489"/>
    </location>
</feature>
<evidence type="ECO:0000256" key="2">
    <source>
        <dbReference type="SAM" id="MobiDB-lite"/>
    </source>
</evidence>
<feature type="region of interest" description="Disordered" evidence="2">
    <location>
        <begin position="392"/>
        <end position="414"/>
    </location>
</feature>
<feature type="domain" description="Zn(2)-C6 fungal-type" evidence="3">
    <location>
        <begin position="414"/>
        <end position="446"/>
    </location>
</feature>
<proteinExistence type="predicted"/>
<feature type="compositionally biased region" description="Basic and acidic residues" evidence="2">
    <location>
        <begin position="149"/>
        <end position="162"/>
    </location>
</feature>
<evidence type="ECO:0000313" key="4">
    <source>
        <dbReference type="EMBL" id="TKA25810.1"/>
    </source>
</evidence>
<dbReference type="PROSITE" id="PS50048">
    <property type="entry name" value="ZN2_CY6_FUNGAL_2"/>
    <property type="match status" value="1"/>
</dbReference>
<dbReference type="InterPro" id="IPR004330">
    <property type="entry name" value="FAR1_DNA_bnd_dom"/>
</dbReference>
<feature type="region of interest" description="Disordered" evidence="2">
    <location>
        <begin position="717"/>
        <end position="738"/>
    </location>
</feature>
<accession>A0A4U0TU63</accession>
<dbReference type="InterPro" id="IPR036864">
    <property type="entry name" value="Zn2-C6_fun-type_DNA-bd_sf"/>
</dbReference>
<name>A0A4U0TU63_9PEZI</name>
<evidence type="ECO:0000313" key="5">
    <source>
        <dbReference type="Proteomes" id="UP000308549"/>
    </source>
</evidence>
<feature type="compositionally biased region" description="Polar residues" evidence="2">
    <location>
        <begin position="720"/>
        <end position="738"/>
    </location>
</feature>
<dbReference type="Pfam" id="PF03101">
    <property type="entry name" value="FAR1"/>
    <property type="match status" value="1"/>
</dbReference>
<keyword evidence="1" id="KW-0539">Nucleus</keyword>
<keyword evidence="5" id="KW-1185">Reference proteome</keyword>
<comment type="caution">
    <text evidence="4">The sequence shown here is derived from an EMBL/GenBank/DDBJ whole genome shotgun (WGS) entry which is preliminary data.</text>
</comment>
<dbReference type="OrthoDB" id="2943660at2759"/>
<feature type="compositionally biased region" description="Acidic residues" evidence="2">
    <location>
        <begin position="176"/>
        <end position="186"/>
    </location>
</feature>
<evidence type="ECO:0000259" key="3">
    <source>
        <dbReference type="PROSITE" id="PS50048"/>
    </source>
</evidence>
<evidence type="ECO:0000256" key="1">
    <source>
        <dbReference type="ARBA" id="ARBA00023242"/>
    </source>
</evidence>
<dbReference type="GO" id="GO:0008270">
    <property type="term" value="F:zinc ion binding"/>
    <property type="evidence" value="ECO:0007669"/>
    <property type="project" value="InterPro"/>
</dbReference>
<dbReference type="PANTHER" id="PTHR47718">
    <property type="entry name" value="OS01G0519700 PROTEIN"/>
    <property type="match status" value="1"/>
</dbReference>
<dbReference type="SMART" id="SM00066">
    <property type="entry name" value="GAL4"/>
    <property type="match status" value="1"/>
</dbReference>
<gene>
    <name evidence="4" type="ORF">B0A50_05565</name>
</gene>
<dbReference type="CDD" id="cd00067">
    <property type="entry name" value="GAL4"/>
    <property type="match status" value="1"/>
</dbReference>
<feature type="region of interest" description="Disordered" evidence="2">
    <location>
        <begin position="446"/>
        <end position="501"/>
    </location>
</feature>
<dbReference type="PROSITE" id="PS00463">
    <property type="entry name" value="ZN2_CY6_FUNGAL_1"/>
    <property type="match status" value="1"/>
</dbReference>
<dbReference type="Proteomes" id="UP000308549">
    <property type="component" value="Unassembled WGS sequence"/>
</dbReference>
<dbReference type="AlphaFoldDB" id="A0A4U0TU63"/>
<feature type="compositionally biased region" description="Low complexity" evidence="2">
    <location>
        <begin position="37"/>
        <end position="57"/>
    </location>
</feature>
<dbReference type="EMBL" id="NAJL01000032">
    <property type="protein sequence ID" value="TKA25810.1"/>
    <property type="molecule type" value="Genomic_DNA"/>
</dbReference>
<feature type="region of interest" description="Disordered" evidence="2">
    <location>
        <begin position="1"/>
        <end position="222"/>
    </location>
</feature>
<reference evidence="4 5" key="1">
    <citation type="submission" date="2017-03" db="EMBL/GenBank/DDBJ databases">
        <title>Genomes of endolithic fungi from Antarctica.</title>
        <authorList>
            <person name="Coleine C."/>
            <person name="Masonjones S."/>
            <person name="Stajich J.E."/>
        </authorList>
    </citation>
    <scope>NUCLEOTIDE SEQUENCE [LARGE SCALE GENOMIC DNA]</scope>
    <source>
        <strain evidence="4 5">CCFEE 6315</strain>
    </source>
</reference>
<dbReference type="Gene3D" id="4.10.240.10">
    <property type="entry name" value="Zn(2)-C6 fungal-type DNA-binding domain"/>
    <property type="match status" value="1"/>
</dbReference>
<dbReference type="SUPFAM" id="SSF57701">
    <property type="entry name" value="Zn2/Cys6 DNA-binding domain"/>
    <property type="match status" value="1"/>
</dbReference>
<feature type="compositionally biased region" description="Polar residues" evidence="2">
    <location>
        <begin position="120"/>
        <end position="134"/>
    </location>
</feature>
<protein>
    <recommendedName>
        <fullName evidence="3">Zn(2)-C6 fungal-type domain-containing protein</fullName>
    </recommendedName>
</protein>